<dbReference type="EMBL" id="CP071793">
    <property type="protein sequence ID" value="QTD49176.1"/>
    <property type="molecule type" value="Genomic_DNA"/>
</dbReference>
<name>A0A8A4TGX7_SULCO</name>
<evidence type="ECO:0008006" key="4">
    <source>
        <dbReference type="Google" id="ProtNLM"/>
    </source>
</evidence>
<accession>A0A8A4TGX7</accession>
<keyword evidence="3" id="KW-1185">Reference proteome</keyword>
<dbReference type="KEGG" id="scor:J3U87_26620"/>
<sequence>MVLLIAFVAFLVAATYIINSTNPEKRKYKSFSGGGDNPFRGRYTKPPKRTSNKTIDKGSMIRCHNCACFFPETRVVNEVVEGHILEFCSESCRHNFHLPRQ</sequence>
<evidence type="ECO:0000256" key="1">
    <source>
        <dbReference type="SAM" id="MobiDB-lite"/>
    </source>
</evidence>
<gene>
    <name evidence="2" type="ORF">J3U87_26620</name>
</gene>
<evidence type="ECO:0000313" key="3">
    <source>
        <dbReference type="Proteomes" id="UP000663929"/>
    </source>
</evidence>
<feature type="region of interest" description="Disordered" evidence="1">
    <location>
        <begin position="26"/>
        <end position="55"/>
    </location>
</feature>
<reference evidence="2" key="1">
    <citation type="submission" date="2021-03" db="EMBL/GenBank/DDBJ databases">
        <title>Acanthopleuribacteraceae sp. M133.</title>
        <authorList>
            <person name="Wang G."/>
        </authorList>
    </citation>
    <scope>NUCLEOTIDE SEQUENCE</scope>
    <source>
        <strain evidence="2">M133</strain>
    </source>
</reference>
<protein>
    <recommendedName>
        <fullName evidence="4">TRASH domain-containing protein</fullName>
    </recommendedName>
</protein>
<feature type="compositionally biased region" description="Basic residues" evidence="1">
    <location>
        <begin position="42"/>
        <end position="51"/>
    </location>
</feature>
<dbReference type="Proteomes" id="UP000663929">
    <property type="component" value="Chromosome"/>
</dbReference>
<dbReference type="RefSeq" id="WP_237378817.1">
    <property type="nucleotide sequence ID" value="NZ_CP071793.1"/>
</dbReference>
<organism evidence="2 3">
    <name type="scientific">Sulfidibacter corallicola</name>
    <dbReference type="NCBI Taxonomy" id="2818388"/>
    <lineage>
        <taxon>Bacteria</taxon>
        <taxon>Pseudomonadati</taxon>
        <taxon>Acidobacteriota</taxon>
        <taxon>Holophagae</taxon>
        <taxon>Acanthopleuribacterales</taxon>
        <taxon>Acanthopleuribacteraceae</taxon>
        <taxon>Sulfidibacter</taxon>
    </lineage>
</organism>
<dbReference type="AlphaFoldDB" id="A0A8A4TGX7"/>
<proteinExistence type="predicted"/>
<evidence type="ECO:0000313" key="2">
    <source>
        <dbReference type="EMBL" id="QTD49176.1"/>
    </source>
</evidence>